<sequence>MHIVYGKCEEFVVVCIHYGVCVWLRVAKSRDISNIISLTSLMDKCLYYLNDNAFNLQEVLTFPQSN</sequence>
<accession>A0A445CPT9</accession>
<comment type="caution">
    <text evidence="1">The sequence shown here is derived from an EMBL/GenBank/DDBJ whole genome shotgun (WGS) entry which is preliminary data.</text>
</comment>
<dbReference type="AlphaFoldDB" id="A0A445CPT9"/>
<protein>
    <submittedName>
        <fullName evidence="1">Uncharacterized protein</fullName>
    </submittedName>
</protein>
<gene>
    <name evidence="1" type="ORF">Ahy_A06g027776</name>
</gene>
<proteinExistence type="predicted"/>
<dbReference type="Proteomes" id="UP000289738">
    <property type="component" value="Chromosome A06"/>
</dbReference>
<reference evidence="1 2" key="1">
    <citation type="submission" date="2019-01" db="EMBL/GenBank/DDBJ databases">
        <title>Sequencing of cultivated peanut Arachis hypogaea provides insights into genome evolution and oil improvement.</title>
        <authorList>
            <person name="Chen X."/>
        </authorList>
    </citation>
    <scope>NUCLEOTIDE SEQUENCE [LARGE SCALE GENOMIC DNA]</scope>
    <source>
        <strain evidence="2">cv. Fuhuasheng</strain>
        <tissue evidence="1">Leaves</tissue>
    </source>
</reference>
<organism evidence="1 2">
    <name type="scientific">Arachis hypogaea</name>
    <name type="common">Peanut</name>
    <dbReference type="NCBI Taxonomy" id="3818"/>
    <lineage>
        <taxon>Eukaryota</taxon>
        <taxon>Viridiplantae</taxon>
        <taxon>Streptophyta</taxon>
        <taxon>Embryophyta</taxon>
        <taxon>Tracheophyta</taxon>
        <taxon>Spermatophyta</taxon>
        <taxon>Magnoliopsida</taxon>
        <taxon>eudicotyledons</taxon>
        <taxon>Gunneridae</taxon>
        <taxon>Pentapetalae</taxon>
        <taxon>rosids</taxon>
        <taxon>fabids</taxon>
        <taxon>Fabales</taxon>
        <taxon>Fabaceae</taxon>
        <taxon>Papilionoideae</taxon>
        <taxon>50 kb inversion clade</taxon>
        <taxon>dalbergioids sensu lato</taxon>
        <taxon>Dalbergieae</taxon>
        <taxon>Pterocarpus clade</taxon>
        <taxon>Arachis</taxon>
    </lineage>
</organism>
<evidence type="ECO:0000313" key="1">
    <source>
        <dbReference type="EMBL" id="RYR52915.1"/>
    </source>
</evidence>
<keyword evidence="2" id="KW-1185">Reference proteome</keyword>
<name>A0A445CPT9_ARAHY</name>
<evidence type="ECO:0000313" key="2">
    <source>
        <dbReference type="Proteomes" id="UP000289738"/>
    </source>
</evidence>
<dbReference type="EMBL" id="SDMP01000006">
    <property type="protein sequence ID" value="RYR52915.1"/>
    <property type="molecule type" value="Genomic_DNA"/>
</dbReference>